<feature type="compositionally biased region" description="Polar residues" evidence="8">
    <location>
        <begin position="183"/>
        <end position="197"/>
    </location>
</feature>
<dbReference type="GO" id="GO:0005634">
    <property type="term" value="C:nucleus"/>
    <property type="evidence" value="ECO:0007669"/>
    <property type="project" value="UniProtKB-SubCell"/>
</dbReference>
<evidence type="ECO:0000259" key="9">
    <source>
        <dbReference type="PROSITE" id="PS50157"/>
    </source>
</evidence>
<dbReference type="Proteomes" id="UP000314983">
    <property type="component" value="Chromosome 6"/>
</dbReference>
<dbReference type="GO" id="GO:0009887">
    <property type="term" value="P:animal organ morphogenesis"/>
    <property type="evidence" value="ECO:0007669"/>
    <property type="project" value="UniProtKB-ARBA"/>
</dbReference>
<evidence type="ECO:0000256" key="8">
    <source>
        <dbReference type="SAM" id="MobiDB-lite"/>
    </source>
</evidence>
<accession>A0A4W4EEL1</accession>
<reference evidence="10" key="4">
    <citation type="submission" date="2025-08" db="UniProtKB">
        <authorList>
            <consortium name="Ensembl"/>
        </authorList>
    </citation>
    <scope>IDENTIFICATION</scope>
</reference>
<reference evidence="11" key="2">
    <citation type="journal article" date="2017" name="Sci. Adv.">
        <title>A tail of two voltages: Proteomic comparison of the three electric organs of the electric eel.</title>
        <authorList>
            <person name="Traeger L.L."/>
            <person name="Sabat G."/>
            <person name="Barrett-Wilt G.A."/>
            <person name="Wells G.B."/>
            <person name="Sussman M.R."/>
        </authorList>
    </citation>
    <scope>NUCLEOTIDE SEQUENCE [LARGE SCALE GENOMIC DNA]</scope>
</reference>
<dbReference type="PANTHER" id="PTHR10032">
    <property type="entry name" value="ZINC FINGER PROTEIN WITH KRAB AND SCAN DOMAINS"/>
    <property type="match status" value="1"/>
</dbReference>
<organism evidence="10 11">
    <name type="scientific">Electrophorus electricus</name>
    <name type="common">Electric eel</name>
    <name type="synonym">Gymnotus electricus</name>
    <dbReference type="NCBI Taxonomy" id="8005"/>
    <lineage>
        <taxon>Eukaryota</taxon>
        <taxon>Metazoa</taxon>
        <taxon>Chordata</taxon>
        <taxon>Craniata</taxon>
        <taxon>Vertebrata</taxon>
        <taxon>Euteleostomi</taxon>
        <taxon>Actinopterygii</taxon>
        <taxon>Neopterygii</taxon>
        <taxon>Teleostei</taxon>
        <taxon>Ostariophysi</taxon>
        <taxon>Gymnotiformes</taxon>
        <taxon>Gymnotoidei</taxon>
        <taxon>Gymnotidae</taxon>
        <taxon>Electrophorus</taxon>
    </lineage>
</organism>
<keyword evidence="6" id="KW-0539">Nucleus</keyword>
<keyword evidence="11" id="KW-1185">Reference proteome</keyword>
<dbReference type="Gene3D" id="3.30.160.60">
    <property type="entry name" value="Classic Zinc Finger"/>
    <property type="match status" value="3"/>
</dbReference>
<dbReference type="InterPro" id="IPR013087">
    <property type="entry name" value="Znf_C2H2_type"/>
</dbReference>
<dbReference type="AlphaFoldDB" id="A0A4W4EEL1"/>
<dbReference type="STRING" id="8005.ENSEEEP00000010529"/>
<keyword evidence="4 7" id="KW-0863">Zinc-finger</keyword>
<dbReference type="GO" id="GO:0009913">
    <property type="term" value="P:epidermal cell differentiation"/>
    <property type="evidence" value="ECO:0007669"/>
    <property type="project" value="TreeGrafter"/>
</dbReference>
<evidence type="ECO:0000313" key="10">
    <source>
        <dbReference type="Ensembl" id="ENSEEEP00000010529.2"/>
    </source>
</evidence>
<reference evidence="10" key="3">
    <citation type="submission" date="2020-05" db="EMBL/GenBank/DDBJ databases">
        <title>Electrophorus electricus (electric eel) genome, fEleEle1, primary haplotype.</title>
        <authorList>
            <person name="Myers G."/>
            <person name="Meyer A."/>
            <person name="Fedrigo O."/>
            <person name="Formenti G."/>
            <person name="Rhie A."/>
            <person name="Tracey A."/>
            <person name="Sims Y."/>
            <person name="Jarvis E.D."/>
        </authorList>
    </citation>
    <scope>NUCLEOTIDE SEQUENCE [LARGE SCALE GENOMIC DNA]</scope>
</reference>
<reference evidence="11" key="1">
    <citation type="journal article" date="2014" name="Science">
        <title>Nonhuman genetics. Genomic basis for the convergent evolution of electric organs.</title>
        <authorList>
            <person name="Gallant J.R."/>
            <person name="Traeger L.L."/>
            <person name="Volkening J.D."/>
            <person name="Moffett H."/>
            <person name="Chen P.H."/>
            <person name="Novina C.D."/>
            <person name="Phillips G.N.Jr."/>
            <person name="Anand R."/>
            <person name="Wells G.B."/>
            <person name="Pinch M."/>
            <person name="Guth R."/>
            <person name="Unguez G.A."/>
            <person name="Albert J.S."/>
            <person name="Zakon H.H."/>
            <person name="Samanta M.P."/>
            <person name="Sussman M.R."/>
        </authorList>
    </citation>
    <scope>NUCLEOTIDE SEQUENCE [LARGE SCALE GENOMIC DNA]</scope>
</reference>
<dbReference type="GO" id="GO:0000981">
    <property type="term" value="F:DNA-binding transcription factor activity, RNA polymerase II-specific"/>
    <property type="evidence" value="ECO:0007669"/>
    <property type="project" value="TreeGrafter"/>
</dbReference>
<evidence type="ECO:0000256" key="6">
    <source>
        <dbReference type="ARBA" id="ARBA00023242"/>
    </source>
</evidence>
<comment type="subcellular location">
    <subcellularLocation>
        <location evidence="1">Nucleus</location>
    </subcellularLocation>
</comment>
<dbReference type="InterPro" id="IPR027756">
    <property type="entry name" value="Ovo-like"/>
</dbReference>
<feature type="domain" description="C2H2-type" evidence="9">
    <location>
        <begin position="109"/>
        <end position="137"/>
    </location>
</feature>
<dbReference type="SUPFAM" id="SSF57667">
    <property type="entry name" value="beta-beta-alpha zinc fingers"/>
    <property type="match status" value="1"/>
</dbReference>
<dbReference type="PANTHER" id="PTHR10032:SF272">
    <property type="entry name" value="OVO-LIKE ZINC FINGER 1A-RELATED"/>
    <property type="match status" value="1"/>
</dbReference>
<keyword evidence="3" id="KW-0677">Repeat</keyword>
<proteinExistence type="predicted"/>
<feature type="domain" description="C2H2-type" evidence="9">
    <location>
        <begin position="53"/>
        <end position="80"/>
    </location>
</feature>
<dbReference type="OMA" id="HNDSKRY"/>
<evidence type="ECO:0000313" key="11">
    <source>
        <dbReference type="Proteomes" id="UP000314983"/>
    </source>
</evidence>
<evidence type="ECO:0000256" key="5">
    <source>
        <dbReference type="ARBA" id="ARBA00022833"/>
    </source>
</evidence>
<dbReference type="FunFam" id="3.30.160.60:FF:000452">
    <property type="entry name" value="Transcription factor Ovo-like 2"/>
    <property type="match status" value="1"/>
</dbReference>
<evidence type="ECO:0000256" key="1">
    <source>
        <dbReference type="ARBA" id="ARBA00004123"/>
    </source>
</evidence>
<dbReference type="PROSITE" id="PS50157">
    <property type="entry name" value="ZINC_FINGER_C2H2_2"/>
    <property type="match status" value="4"/>
</dbReference>
<reference evidence="10" key="5">
    <citation type="submission" date="2025-09" db="UniProtKB">
        <authorList>
            <consortium name="Ensembl"/>
        </authorList>
    </citation>
    <scope>IDENTIFICATION</scope>
</reference>
<evidence type="ECO:0000256" key="4">
    <source>
        <dbReference type="ARBA" id="ARBA00022771"/>
    </source>
</evidence>
<feature type="domain" description="C2H2-type" evidence="9">
    <location>
        <begin position="148"/>
        <end position="176"/>
    </location>
</feature>
<dbReference type="GO" id="GO:0008270">
    <property type="term" value="F:zinc ion binding"/>
    <property type="evidence" value="ECO:0007669"/>
    <property type="project" value="UniProtKB-KW"/>
</dbReference>
<feature type="domain" description="C2H2-type" evidence="9">
    <location>
        <begin position="81"/>
        <end position="108"/>
    </location>
</feature>
<dbReference type="GO" id="GO:0003006">
    <property type="term" value="P:developmental process involved in reproduction"/>
    <property type="evidence" value="ECO:0007669"/>
    <property type="project" value="UniProtKB-ARBA"/>
</dbReference>
<dbReference type="GO" id="GO:0000978">
    <property type="term" value="F:RNA polymerase II cis-regulatory region sequence-specific DNA binding"/>
    <property type="evidence" value="ECO:0007669"/>
    <property type="project" value="TreeGrafter"/>
</dbReference>
<name>A0A4W4EEL1_ELEEL</name>
<dbReference type="GeneTree" id="ENSGT00940000165739"/>
<feature type="region of interest" description="Disordered" evidence="8">
    <location>
        <begin position="170"/>
        <end position="197"/>
    </location>
</feature>
<dbReference type="PROSITE" id="PS00028">
    <property type="entry name" value="ZINC_FINGER_C2H2_1"/>
    <property type="match status" value="3"/>
</dbReference>
<dbReference type="Ensembl" id="ENSEEET00000010651.2">
    <property type="protein sequence ID" value="ENSEEEP00000010529.2"/>
    <property type="gene ID" value="ENSEEEG00000005337.2"/>
</dbReference>
<dbReference type="GO" id="GO:0048731">
    <property type="term" value="P:system development"/>
    <property type="evidence" value="ECO:0007669"/>
    <property type="project" value="UniProtKB-ARBA"/>
</dbReference>
<dbReference type="FunFam" id="3.30.160.60:FF:000246">
    <property type="entry name" value="Transcription factor Ovo-like 2"/>
    <property type="match status" value="1"/>
</dbReference>
<evidence type="ECO:0000256" key="7">
    <source>
        <dbReference type="PROSITE-ProRule" id="PRU00042"/>
    </source>
</evidence>
<sequence length="214" mass="24592">MHHPLNQRADCITDLHPNSLFIFNNQITMGEMTSDVSSVSQNKSSTDMPSITLPCPICHKTFSNTRMIKRHLRSHSDFRRYPCEYCGKGFNDTFDLKRHVRTHTGVRPFKCSMCDKAFTQRCSLESHLKKIHGVSQQYGYKERRDKLYVCEECGLTARTQTGLFVHIQTKHPNSRRVKDKNSSKQSQGWQSRVSLGSPHTQCDVESVVRTDAIV</sequence>
<protein>
    <submittedName>
        <fullName evidence="10">Ovo-like zinc finger 1b</fullName>
    </submittedName>
</protein>
<dbReference type="Pfam" id="PF13894">
    <property type="entry name" value="zf-C2H2_4"/>
    <property type="match status" value="1"/>
</dbReference>
<evidence type="ECO:0000256" key="2">
    <source>
        <dbReference type="ARBA" id="ARBA00022723"/>
    </source>
</evidence>
<dbReference type="InterPro" id="IPR036236">
    <property type="entry name" value="Znf_C2H2_sf"/>
</dbReference>
<keyword evidence="2" id="KW-0479">Metal-binding</keyword>
<keyword evidence="5" id="KW-0862">Zinc</keyword>
<dbReference type="Pfam" id="PF00096">
    <property type="entry name" value="zf-C2H2"/>
    <property type="match status" value="3"/>
</dbReference>
<evidence type="ECO:0000256" key="3">
    <source>
        <dbReference type="ARBA" id="ARBA00022737"/>
    </source>
</evidence>
<dbReference type="SMART" id="SM00355">
    <property type="entry name" value="ZnF_C2H2"/>
    <property type="match status" value="4"/>
</dbReference>